<dbReference type="RefSeq" id="WP_005980456.1">
    <property type="nucleotide sequence ID" value="NZ_CABKNW010000005.1"/>
</dbReference>
<dbReference type="InterPro" id="IPR012318">
    <property type="entry name" value="HTH_CRP"/>
</dbReference>
<dbReference type="InterPro" id="IPR036390">
    <property type="entry name" value="WH_DNA-bd_sf"/>
</dbReference>
<keyword evidence="2 5" id="KW-0238">DNA-binding</keyword>
<dbReference type="Pfam" id="PF00027">
    <property type="entry name" value="cNMP_binding"/>
    <property type="match status" value="1"/>
</dbReference>
<sequence length="223" mass="26191">MNLDIIKKLKRTELFCDIEEKDIEKYFTGIKYEIKKYSQDENIAFRGDEVKGLYINLEGKAATEMLKESGEVKRIEEIESFSLLATAFIFGDKNRFPVDLNATTSTSVFYIEKNELIQLLKKDDRLLKKFLDGISCKAQFLSNHLWNNFTNKTIGEKFSQYILENQKNGFFQMKISVKDLAEYFDVSRPSLSRVIKNFLEENILEKIEKGRYKIIDMDRLRAQ</sequence>
<dbReference type="KEGG" id="ful:C4N20_04490"/>
<gene>
    <name evidence="5" type="ORF">NCTC12112_02784</name>
</gene>
<dbReference type="GO" id="GO:0003677">
    <property type="term" value="F:DNA binding"/>
    <property type="evidence" value="ECO:0007669"/>
    <property type="project" value="UniProtKB-KW"/>
</dbReference>
<reference evidence="5 6" key="1">
    <citation type="submission" date="2018-06" db="EMBL/GenBank/DDBJ databases">
        <authorList>
            <consortium name="Pathogen Informatics"/>
            <person name="Doyle S."/>
        </authorList>
    </citation>
    <scope>NUCLEOTIDE SEQUENCE [LARGE SCALE GENOMIC DNA]</scope>
    <source>
        <strain evidence="5 6">NCTC12112</strain>
    </source>
</reference>
<protein>
    <submittedName>
        <fullName evidence="5">DNA-binding transcriptional activator YeiL</fullName>
    </submittedName>
</protein>
<evidence type="ECO:0000313" key="5">
    <source>
        <dbReference type="EMBL" id="SQJ12842.1"/>
    </source>
</evidence>
<evidence type="ECO:0000313" key="6">
    <source>
        <dbReference type="Proteomes" id="UP000249008"/>
    </source>
</evidence>
<dbReference type="EMBL" id="LS483487">
    <property type="protein sequence ID" value="SQJ12842.1"/>
    <property type="molecule type" value="Genomic_DNA"/>
</dbReference>
<name>A0AAX2JDW9_9FUSO</name>
<dbReference type="Pfam" id="PF13545">
    <property type="entry name" value="HTH_Crp_2"/>
    <property type="match status" value="1"/>
</dbReference>
<evidence type="ECO:0000256" key="1">
    <source>
        <dbReference type="ARBA" id="ARBA00023015"/>
    </source>
</evidence>
<feature type="domain" description="Cyclic nucleotide-binding" evidence="4">
    <location>
        <begin position="14"/>
        <end position="137"/>
    </location>
</feature>
<evidence type="ECO:0000256" key="2">
    <source>
        <dbReference type="ARBA" id="ARBA00023125"/>
    </source>
</evidence>
<dbReference type="InterPro" id="IPR014710">
    <property type="entry name" value="RmlC-like_jellyroll"/>
</dbReference>
<proteinExistence type="predicted"/>
<evidence type="ECO:0000256" key="3">
    <source>
        <dbReference type="ARBA" id="ARBA00023163"/>
    </source>
</evidence>
<keyword evidence="1" id="KW-0805">Transcription regulation</keyword>
<dbReference type="InterPro" id="IPR018490">
    <property type="entry name" value="cNMP-bd_dom_sf"/>
</dbReference>
<dbReference type="GO" id="GO:0006355">
    <property type="term" value="P:regulation of DNA-templated transcription"/>
    <property type="evidence" value="ECO:0007669"/>
    <property type="project" value="InterPro"/>
</dbReference>
<dbReference type="AlphaFoldDB" id="A0AAX2JDW9"/>
<dbReference type="SUPFAM" id="SSF46785">
    <property type="entry name" value="Winged helix' DNA-binding domain"/>
    <property type="match status" value="1"/>
</dbReference>
<keyword evidence="3" id="KW-0804">Transcription</keyword>
<dbReference type="PROSITE" id="PS50042">
    <property type="entry name" value="CNMP_BINDING_3"/>
    <property type="match status" value="1"/>
</dbReference>
<dbReference type="Proteomes" id="UP000249008">
    <property type="component" value="Chromosome 1"/>
</dbReference>
<dbReference type="InterPro" id="IPR000595">
    <property type="entry name" value="cNMP-bd_dom"/>
</dbReference>
<evidence type="ECO:0000259" key="4">
    <source>
        <dbReference type="PROSITE" id="PS50042"/>
    </source>
</evidence>
<organism evidence="5 6">
    <name type="scientific">Fusobacterium ulcerans</name>
    <dbReference type="NCBI Taxonomy" id="861"/>
    <lineage>
        <taxon>Bacteria</taxon>
        <taxon>Fusobacteriati</taxon>
        <taxon>Fusobacteriota</taxon>
        <taxon>Fusobacteriia</taxon>
        <taxon>Fusobacteriales</taxon>
        <taxon>Fusobacteriaceae</taxon>
        <taxon>Fusobacterium</taxon>
    </lineage>
</organism>
<dbReference type="Gene3D" id="2.60.120.10">
    <property type="entry name" value="Jelly Rolls"/>
    <property type="match status" value="1"/>
</dbReference>
<accession>A0AAX2JDW9</accession>
<dbReference type="SUPFAM" id="SSF51206">
    <property type="entry name" value="cAMP-binding domain-like"/>
    <property type="match status" value="1"/>
</dbReference>
<dbReference type="GeneID" id="78454056"/>